<dbReference type="GO" id="GO:0003700">
    <property type="term" value="F:DNA-binding transcription factor activity"/>
    <property type="evidence" value="ECO:0007669"/>
    <property type="project" value="TreeGrafter"/>
</dbReference>
<keyword evidence="4" id="KW-1185">Reference proteome</keyword>
<dbReference type="PANTHER" id="PTHR46797">
    <property type="entry name" value="HTH-TYPE TRANSCRIPTIONAL REGULATOR"/>
    <property type="match status" value="1"/>
</dbReference>
<dbReference type="InterPro" id="IPR050807">
    <property type="entry name" value="TransReg_Diox_bact_type"/>
</dbReference>
<dbReference type="InterPro" id="IPR001387">
    <property type="entry name" value="Cro/C1-type_HTH"/>
</dbReference>
<organism evidence="3 4">
    <name type="scientific">Ornithinibacillus halophilus</name>
    <dbReference type="NCBI Taxonomy" id="930117"/>
    <lineage>
        <taxon>Bacteria</taxon>
        <taxon>Bacillati</taxon>
        <taxon>Bacillota</taxon>
        <taxon>Bacilli</taxon>
        <taxon>Bacillales</taxon>
        <taxon>Bacillaceae</taxon>
        <taxon>Ornithinibacillus</taxon>
    </lineage>
</organism>
<dbReference type="SUPFAM" id="SSF47413">
    <property type="entry name" value="lambda repressor-like DNA-binding domains"/>
    <property type="match status" value="1"/>
</dbReference>
<dbReference type="PANTHER" id="PTHR46797:SF1">
    <property type="entry name" value="METHYLPHOSPHONATE SYNTHASE"/>
    <property type="match status" value="1"/>
</dbReference>
<proteinExistence type="predicted"/>
<name>A0A1M5FFQ6_9BACI</name>
<keyword evidence="1" id="KW-0238">DNA-binding</keyword>
<reference evidence="3 4" key="1">
    <citation type="submission" date="2016-11" db="EMBL/GenBank/DDBJ databases">
        <authorList>
            <person name="Jaros S."/>
            <person name="Januszkiewicz K."/>
            <person name="Wedrychowicz H."/>
        </authorList>
    </citation>
    <scope>NUCLEOTIDE SEQUENCE [LARGE SCALE GENOMIC DNA]</scope>
    <source>
        <strain evidence="3 4">IBRC-M 10683</strain>
    </source>
</reference>
<evidence type="ECO:0000313" key="3">
    <source>
        <dbReference type="EMBL" id="SHF89951.1"/>
    </source>
</evidence>
<feature type="domain" description="HTH cro/C1-type" evidence="2">
    <location>
        <begin position="8"/>
        <end position="63"/>
    </location>
</feature>
<dbReference type="Pfam" id="PF01381">
    <property type="entry name" value="HTH_3"/>
    <property type="match status" value="1"/>
</dbReference>
<dbReference type="GO" id="GO:0005829">
    <property type="term" value="C:cytosol"/>
    <property type="evidence" value="ECO:0007669"/>
    <property type="project" value="TreeGrafter"/>
</dbReference>
<dbReference type="Proteomes" id="UP000183988">
    <property type="component" value="Unassembled WGS sequence"/>
</dbReference>
<dbReference type="Gene3D" id="1.10.260.40">
    <property type="entry name" value="lambda repressor-like DNA-binding domains"/>
    <property type="match status" value="1"/>
</dbReference>
<gene>
    <name evidence="3" type="ORF">SAMN05216225_100856</name>
</gene>
<dbReference type="EMBL" id="FQVW01000008">
    <property type="protein sequence ID" value="SHF89951.1"/>
    <property type="molecule type" value="Genomic_DNA"/>
</dbReference>
<dbReference type="CDD" id="cd00093">
    <property type="entry name" value="HTH_XRE"/>
    <property type="match status" value="1"/>
</dbReference>
<dbReference type="GO" id="GO:0003677">
    <property type="term" value="F:DNA binding"/>
    <property type="evidence" value="ECO:0007669"/>
    <property type="project" value="UniProtKB-KW"/>
</dbReference>
<evidence type="ECO:0000256" key="1">
    <source>
        <dbReference type="ARBA" id="ARBA00023125"/>
    </source>
</evidence>
<dbReference type="STRING" id="930117.SAMN05216225_100856"/>
<evidence type="ECO:0000313" key="4">
    <source>
        <dbReference type="Proteomes" id="UP000183988"/>
    </source>
</evidence>
<evidence type="ECO:0000259" key="2">
    <source>
        <dbReference type="PROSITE" id="PS50943"/>
    </source>
</evidence>
<dbReference type="AlphaFoldDB" id="A0A1M5FFQ6"/>
<dbReference type="SMART" id="SM00530">
    <property type="entry name" value="HTH_XRE"/>
    <property type="match status" value="1"/>
</dbReference>
<accession>A0A1M5FFQ6</accession>
<dbReference type="PROSITE" id="PS50943">
    <property type="entry name" value="HTH_CROC1"/>
    <property type="match status" value="1"/>
</dbReference>
<dbReference type="InterPro" id="IPR010982">
    <property type="entry name" value="Lambda_DNA-bd_dom_sf"/>
</dbReference>
<sequence length="116" mass="13384">MPMVGKRLKKVRLEKGYSLSRLAEESGVSKSYLSYLERGLRTNPSLQVLTKIAQTLGCTLEYLLGELIMDQKKLVDVDDELVTVIKNAFNEDLHKVDLEEFREYIKFLNWKATNKS</sequence>
<protein>
    <submittedName>
        <fullName evidence="3">Transcriptional regulator, contains XRE-family HTH domain</fullName>
    </submittedName>
</protein>